<dbReference type="AlphaFoldDB" id="A0A382CB77"/>
<gene>
    <name evidence="3" type="ORF">METZ01_LOCUS175377</name>
</gene>
<dbReference type="InterPro" id="IPR000917">
    <property type="entry name" value="Sulfatase_N"/>
</dbReference>
<protein>
    <recommendedName>
        <fullName evidence="2">Sulfatase N-terminal domain-containing protein</fullName>
    </recommendedName>
</protein>
<feature type="transmembrane region" description="Helical" evidence="1">
    <location>
        <begin position="34"/>
        <end position="56"/>
    </location>
</feature>
<sequence length="486" mass="54545">TRLGYVLGWFGLSFLSYRDIADSLEIVLTAPSTLLRIIFWTLLTGIVTCILWIYCVKQRLQQIILWFSLLFFIIPLIQYSIISSTDVEPTLSNITESNANAAIWTDPPDIYFLLLDNYARDDVLKYQFEIDTTDFLETLKDQYFVVADRALSAHPMTWLSLPAIFEQEYQVLPQDSGPIPTQREQTPIMAGTNRTYRILANQGYHFVTATAHNLALCDPSPIQDIESCVGDSPDEARALRAATIRYELLSRTPIPGLIVRNLLPDAIVTRLIGAEGRWNDHSVGGKAFRSTDLLAAVNNSKQMNPDSPVFTFAHMLYAHPPFTLDANCSYMSTLAIKSFLDELRGSAYIDAYRMGVECTQKQLLDLISQIDSSAVVIIQSDHGPGHGINDQLDSRLENLDNPRVPIDSIWKRAAVFSAVRLPKRCSADVPDTYAGVNTFKAVFACISGQPVDLQPDLSFWAWYTHEEVTDISGLLHYYEPSIQAES</sequence>
<evidence type="ECO:0000259" key="2">
    <source>
        <dbReference type="Pfam" id="PF00884"/>
    </source>
</evidence>
<keyword evidence="1" id="KW-1133">Transmembrane helix</keyword>
<evidence type="ECO:0000313" key="3">
    <source>
        <dbReference type="EMBL" id="SVB22523.1"/>
    </source>
</evidence>
<proteinExistence type="predicted"/>
<dbReference type="Gene3D" id="3.40.720.10">
    <property type="entry name" value="Alkaline Phosphatase, subunit A"/>
    <property type="match status" value="1"/>
</dbReference>
<keyword evidence="1" id="KW-0812">Transmembrane</keyword>
<reference evidence="3" key="1">
    <citation type="submission" date="2018-05" db="EMBL/GenBank/DDBJ databases">
        <authorList>
            <person name="Lanie J.A."/>
            <person name="Ng W.-L."/>
            <person name="Kazmierczak K.M."/>
            <person name="Andrzejewski T.M."/>
            <person name="Davidsen T.M."/>
            <person name="Wayne K.J."/>
            <person name="Tettelin H."/>
            <person name="Glass J.I."/>
            <person name="Rusch D."/>
            <person name="Podicherti R."/>
            <person name="Tsui H.-C.T."/>
            <person name="Winkler M.E."/>
        </authorList>
    </citation>
    <scope>NUCLEOTIDE SEQUENCE</scope>
</reference>
<feature type="non-terminal residue" evidence="3">
    <location>
        <position position="1"/>
    </location>
</feature>
<feature type="domain" description="Sulfatase N-terminal" evidence="2">
    <location>
        <begin position="109"/>
        <end position="387"/>
    </location>
</feature>
<dbReference type="InterPro" id="IPR017850">
    <property type="entry name" value="Alkaline_phosphatase_core_sf"/>
</dbReference>
<evidence type="ECO:0000256" key="1">
    <source>
        <dbReference type="SAM" id="Phobius"/>
    </source>
</evidence>
<feature type="transmembrane region" description="Helical" evidence="1">
    <location>
        <begin position="63"/>
        <end position="82"/>
    </location>
</feature>
<accession>A0A382CB77</accession>
<dbReference type="SUPFAM" id="SSF53649">
    <property type="entry name" value="Alkaline phosphatase-like"/>
    <property type="match status" value="1"/>
</dbReference>
<organism evidence="3">
    <name type="scientific">marine metagenome</name>
    <dbReference type="NCBI Taxonomy" id="408172"/>
    <lineage>
        <taxon>unclassified sequences</taxon>
        <taxon>metagenomes</taxon>
        <taxon>ecological metagenomes</taxon>
    </lineage>
</organism>
<name>A0A382CB77_9ZZZZ</name>
<keyword evidence="1" id="KW-0472">Membrane</keyword>
<dbReference type="EMBL" id="UINC01033357">
    <property type="protein sequence ID" value="SVB22523.1"/>
    <property type="molecule type" value="Genomic_DNA"/>
</dbReference>
<dbReference type="Pfam" id="PF00884">
    <property type="entry name" value="Sulfatase"/>
    <property type="match status" value="1"/>
</dbReference>